<evidence type="ECO:0000256" key="1">
    <source>
        <dbReference type="SAM" id="MobiDB-lite"/>
    </source>
</evidence>
<feature type="compositionally biased region" description="Basic and acidic residues" evidence="1">
    <location>
        <begin position="169"/>
        <end position="195"/>
    </location>
</feature>
<proteinExistence type="predicted"/>
<accession>A0A7S4E146</accession>
<name>A0A7S4E146_9EUKA</name>
<dbReference type="AlphaFoldDB" id="A0A7S4E146"/>
<reference evidence="2" key="1">
    <citation type="submission" date="2021-01" db="EMBL/GenBank/DDBJ databases">
        <authorList>
            <person name="Corre E."/>
            <person name="Pelletier E."/>
            <person name="Niang G."/>
            <person name="Scheremetjew M."/>
            <person name="Finn R."/>
            <person name="Kale V."/>
            <person name="Holt S."/>
            <person name="Cochrane G."/>
            <person name="Meng A."/>
            <person name="Brown T."/>
            <person name="Cohen L."/>
        </authorList>
    </citation>
    <scope>NUCLEOTIDE SEQUENCE</scope>
    <source>
        <strain evidence="2">CCCM811</strain>
    </source>
</reference>
<feature type="region of interest" description="Disordered" evidence="1">
    <location>
        <begin position="153"/>
        <end position="202"/>
    </location>
</feature>
<dbReference type="EMBL" id="HBIV01051829">
    <property type="protein sequence ID" value="CAE0683783.1"/>
    <property type="molecule type" value="Transcribed_RNA"/>
</dbReference>
<organism evidence="2">
    <name type="scientific">Lotharella globosa</name>
    <dbReference type="NCBI Taxonomy" id="91324"/>
    <lineage>
        <taxon>Eukaryota</taxon>
        <taxon>Sar</taxon>
        <taxon>Rhizaria</taxon>
        <taxon>Cercozoa</taxon>
        <taxon>Chlorarachniophyceae</taxon>
        <taxon>Lotharella</taxon>
    </lineage>
</organism>
<feature type="compositionally biased region" description="Basic residues" evidence="1">
    <location>
        <begin position="31"/>
        <end position="43"/>
    </location>
</feature>
<protein>
    <submittedName>
        <fullName evidence="2">Uncharacterized protein</fullName>
    </submittedName>
</protein>
<evidence type="ECO:0000313" key="2">
    <source>
        <dbReference type="EMBL" id="CAE0683783.1"/>
    </source>
</evidence>
<feature type="region of interest" description="Disordered" evidence="1">
    <location>
        <begin position="1"/>
        <end position="43"/>
    </location>
</feature>
<gene>
    <name evidence="2" type="ORF">LGLO00237_LOCUS35571</name>
</gene>
<sequence>MSKSGRARGGAKPSLVRQGTRDSMIVDTHASHHTVHNPHLKKSKNIVGRELLHDSRALTWEDKPITRPALSKVSKEMEPKNLHTSHDHPLLVTVERLMEQMRTEGKLDVAHKPMGKRSVPASKCSHRRVTLHTDPGTLPKKEKLLNHLEKSTRETWVRRQPSKILHQQDVGKLEKALTQRRQTDAKKKAARHREEELDSGCV</sequence>